<organism evidence="1">
    <name type="scientific">Oryza punctata</name>
    <name type="common">Red rice</name>
    <dbReference type="NCBI Taxonomy" id="4537"/>
    <lineage>
        <taxon>Eukaryota</taxon>
        <taxon>Viridiplantae</taxon>
        <taxon>Streptophyta</taxon>
        <taxon>Embryophyta</taxon>
        <taxon>Tracheophyta</taxon>
        <taxon>Spermatophyta</taxon>
        <taxon>Magnoliopsida</taxon>
        <taxon>Liliopsida</taxon>
        <taxon>Poales</taxon>
        <taxon>Poaceae</taxon>
        <taxon>BOP clade</taxon>
        <taxon>Oryzoideae</taxon>
        <taxon>Oryzeae</taxon>
        <taxon>Oryzinae</taxon>
        <taxon>Oryza</taxon>
    </lineage>
</organism>
<dbReference type="Proteomes" id="UP000026962">
    <property type="component" value="Chromosome 9"/>
</dbReference>
<reference evidence="1" key="1">
    <citation type="submission" date="2015-04" db="UniProtKB">
        <authorList>
            <consortium name="EnsemblPlants"/>
        </authorList>
    </citation>
    <scope>IDENTIFICATION</scope>
</reference>
<evidence type="ECO:0000313" key="2">
    <source>
        <dbReference type="Proteomes" id="UP000026962"/>
    </source>
</evidence>
<protein>
    <submittedName>
        <fullName evidence="1">Uncharacterized protein</fullName>
    </submittedName>
</protein>
<proteinExistence type="predicted"/>
<dbReference type="EnsemblPlants" id="OPUNC09G03320.1">
    <property type="protein sequence ID" value="OPUNC09G03320.1"/>
    <property type="gene ID" value="OPUNC09G03320"/>
</dbReference>
<keyword evidence="2" id="KW-1185">Reference proteome</keyword>
<sequence length="145" mass="16185">MAPWWLMVVAGEWWPTEVEAKALHRASLPDVRQHLNQQGGVHLGQEQQPAAAPCSTFEHHAPCGWLQRIGWSPPVTEVVCYLSFARRLYDMNENPSRNGVVRCGGIHVSEFVTFGGAFICERLGVNGKLHIVNLLLLKCGETLEK</sequence>
<name>A0A0E0LZA6_ORYPU</name>
<reference evidence="1" key="2">
    <citation type="submission" date="2018-05" db="EMBL/GenBank/DDBJ databases">
        <title>OpunRS2 (Oryza punctata Reference Sequence Version 2).</title>
        <authorList>
            <person name="Zhang J."/>
            <person name="Kudrna D."/>
            <person name="Lee S."/>
            <person name="Talag J."/>
            <person name="Welchert J."/>
            <person name="Wing R.A."/>
        </authorList>
    </citation>
    <scope>NUCLEOTIDE SEQUENCE [LARGE SCALE GENOMIC DNA]</scope>
</reference>
<evidence type="ECO:0000313" key="1">
    <source>
        <dbReference type="EnsemblPlants" id="OPUNC09G03320.1"/>
    </source>
</evidence>
<dbReference type="HOGENOM" id="CLU_120192_4_1_1"/>
<dbReference type="AlphaFoldDB" id="A0A0E0LZA6"/>
<dbReference type="Gramene" id="OPUNC09G03320.1">
    <property type="protein sequence ID" value="OPUNC09G03320.1"/>
    <property type="gene ID" value="OPUNC09G03320"/>
</dbReference>
<accession>A0A0E0LZA6</accession>